<dbReference type="Gene3D" id="3.40.50.300">
    <property type="entry name" value="P-loop containing nucleotide triphosphate hydrolases"/>
    <property type="match status" value="1"/>
</dbReference>
<dbReference type="EC" id="2.7.1.12" evidence="3 10"/>
<dbReference type="GO" id="GO:0005524">
    <property type="term" value="F:ATP binding"/>
    <property type="evidence" value="ECO:0007669"/>
    <property type="project" value="UniProtKB-KW"/>
</dbReference>
<evidence type="ECO:0000256" key="7">
    <source>
        <dbReference type="ARBA" id="ARBA00022840"/>
    </source>
</evidence>
<evidence type="ECO:0000256" key="4">
    <source>
        <dbReference type="ARBA" id="ARBA00022679"/>
    </source>
</evidence>
<comment type="catalytic activity">
    <reaction evidence="9 10">
        <text>D-gluconate + ATP = 6-phospho-D-gluconate + ADP + H(+)</text>
        <dbReference type="Rhea" id="RHEA:19433"/>
        <dbReference type="ChEBI" id="CHEBI:15378"/>
        <dbReference type="ChEBI" id="CHEBI:18391"/>
        <dbReference type="ChEBI" id="CHEBI:30616"/>
        <dbReference type="ChEBI" id="CHEBI:58759"/>
        <dbReference type="ChEBI" id="CHEBI:456216"/>
        <dbReference type="EC" id="2.7.1.12"/>
    </reaction>
</comment>
<dbReference type="AlphaFoldDB" id="A0A937RE81"/>
<keyword evidence="7 10" id="KW-0067">ATP-binding</keyword>
<organism evidence="11 12">
    <name type="scientific">Frankia nepalensis</name>
    <dbReference type="NCBI Taxonomy" id="1836974"/>
    <lineage>
        <taxon>Bacteria</taxon>
        <taxon>Bacillati</taxon>
        <taxon>Actinomycetota</taxon>
        <taxon>Actinomycetes</taxon>
        <taxon>Frankiales</taxon>
        <taxon>Frankiaceae</taxon>
        <taxon>Frankia</taxon>
    </lineage>
</organism>
<keyword evidence="6 10" id="KW-0418">Kinase</keyword>
<evidence type="ECO:0000256" key="5">
    <source>
        <dbReference type="ARBA" id="ARBA00022741"/>
    </source>
</evidence>
<dbReference type="PANTHER" id="PTHR43442:SF3">
    <property type="entry name" value="GLUCONOKINASE-RELATED"/>
    <property type="match status" value="1"/>
</dbReference>
<dbReference type="EMBL" id="JAEACQ010000159">
    <property type="protein sequence ID" value="MBL7627355.1"/>
    <property type="molecule type" value="Genomic_DNA"/>
</dbReference>
<keyword evidence="4 10" id="KW-0808">Transferase</keyword>
<comment type="similarity">
    <text evidence="2 10">Belongs to the gluconokinase GntK/GntV family.</text>
</comment>
<dbReference type="CDD" id="cd02021">
    <property type="entry name" value="GntK"/>
    <property type="match status" value="1"/>
</dbReference>
<dbReference type="NCBIfam" id="TIGR01313">
    <property type="entry name" value="therm_gnt_kin"/>
    <property type="match status" value="1"/>
</dbReference>
<accession>A0A937RE81</accession>
<comment type="caution">
    <text evidence="11">The sequence shown here is derived from an EMBL/GenBank/DDBJ whole genome shotgun (WGS) entry which is preliminary data.</text>
</comment>
<evidence type="ECO:0000256" key="9">
    <source>
        <dbReference type="ARBA" id="ARBA00048090"/>
    </source>
</evidence>
<evidence type="ECO:0000256" key="10">
    <source>
        <dbReference type="RuleBase" id="RU363066"/>
    </source>
</evidence>
<dbReference type="Pfam" id="PF13671">
    <property type="entry name" value="AAA_33"/>
    <property type="match status" value="1"/>
</dbReference>
<keyword evidence="12" id="KW-1185">Reference proteome</keyword>
<comment type="pathway">
    <text evidence="1">Carbohydrate acid metabolism.</text>
</comment>
<dbReference type="PANTHER" id="PTHR43442">
    <property type="entry name" value="GLUCONOKINASE-RELATED"/>
    <property type="match status" value="1"/>
</dbReference>
<dbReference type="GO" id="GO:0019521">
    <property type="term" value="P:D-gluconate metabolic process"/>
    <property type="evidence" value="ECO:0007669"/>
    <property type="project" value="UniProtKB-KW"/>
</dbReference>
<evidence type="ECO:0000256" key="6">
    <source>
        <dbReference type="ARBA" id="ARBA00022777"/>
    </source>
</evidence>
<evidence type="ECO:0000256" key="8">
    <source>
        <dbReference type="ARBA" id="ARBA00023064"/>
    </source>
</evidence>
<name>A0A937RE81_9ACTN</name>
<protein>
    <recommendedName>
        <fullName evidence="3 10">Gluconokinase</fullName>
        <ecNumber evidence="3 10">2.7.1.12</ecNumber>
    </recommendedName>
</protein>
<evidence type="ECO:0000256" key="3">
    <source>
        <dbReference type="ARBA" id="ARBA00012054"/>
    </source>
</evidence>
<evidence type="ECO:0000256" key="2">
    <source>
        <dbReference type="ARBA" id="ARBA00008420"/>
    </source>
</evidence>
<dbReference type="GO" id="GO:0005737">
    <property type="term" value="C:cytoplasm"/>
    <property type="evidence" value="ECO:0007669"/>
    <property type="project" value="TreeGrafter"/>
</dbReference>
<evidence type="ECO:0000313" key="11">
    <source>
        <dbReference type="EMBL" id="MBL7627355.1"/>
    </source>
</evidence>
<dbReference type="GO" id="GO:0046316">
    <property type="term" value="F:gluconokinase activity"/>
    <property type="evidence" value="ECO:0007669"/>
    <property type="project" value="UniProtKB-EC"/>
</dbReference>
<dbReference type="RefSeq" id="WP_203001730.1">
    <property type="nucleotide sequence ID" value="NZ_JADWYU010000219.1"/>
</dbReference>
<dbReference type="InterPro" id="IPR027417">
    <property type="entry name" value="P-loop_NTPase"/>
</dbReference>
<proteinExistence type="inferred from homology"/>
<reference evidence="11" key="1">
    <citation type="submission" date="2020-12" db="EMBL/GenBank/DDBJ databases">
        <title>Genomic characterization of non-nitrogen-fixing Frankia strains.</title>
        <authorList>
            <person name="Carlos-Shanley C."/>
            <person name="Guerra T."/>
            <person name="Hahn D."/>
        </authorList>
    </citation>
    <scope>NUCLEOTIDE SEQUENCE</scope>
    <source>
        <strain evidence="11">CN6</strain>
    </source>
</reference>
<sequence length="194" mass="20019">MNTRPRGLVLVVMGVSGSGKSTVAELVAGRLGWVVAEGDAMHPRANVEKMAAGRPLDDADRWPWLAAVRAWIRGQLEAGEPGVVTCSALRRSYRDALRGETVAGSGLAADPALAARAREGAVMFVHLHGAPEVLAGRLAGRRGHFMPAGLLASQLAALEEPGPDERALTVDIGPAPAAVAQTIVDRLGLAAAGS</sequence>
<evidence type="ECO:0000313" key="12">
    <source>
        <dbReference type="Proteomes" id="UP000604475"/>
    </source>
</evidence>
<dbReference type="SUPFAM" id="SSF52540">
    <property type="entry name" value="P-loop containing nucleoside triphosphate hydrolases"/>
    <property type="match status" value="1"/>
</dbReference>
<keyword evidence="8" id="KW-0311">Gluconate utilization</keyword>
<dbReference type="Proteomes" id="UP000604475">
    <property type="component" value="Unassembled WGS sequence"/>
</dbReference>
<keyword evidence="5 10" id="KW-0547">Nucleotide-binding</keyword>
<dbReference type="FunFam" id="3.40.50.300:FF:000522">
    <property type="entry name" value="Gluconokinase"/>
    <property type="match status" value="1"/>
</dbReference>
<gene>
    <name evidence="11" type="ORF">I7412_09275</name>
</gene>
<evidence type="ECO:0000256" key="1">
    <source>
        <dbReference type="ARBA" id="ARBA00004761"/>
    </source>
</evidence>
<dbReference type="InterPro" id="IPR006001">
    <property type="entry name" value="Therm_gnt_kin"/>
</dbReference>